<dbReference type="EMBL" id="SMYL01000001">
    <property type="protein sequence ID" value="TDK68493.1"/>
    <property type="molecule type" value="Genomic_DNA"/>
</dbReference>
<dbReference type="Proteomes" id="UP000294829">
    <property type="component" value="Unassembled WGS sequence"/>
</dbReference>
<evidence type="ECO:0000313" key="2">
    <source>
        <dbReference type="Proteomes" id="UP000294829"/>
    </source>
</evidence>
<dbReference type="OrthoDB" id="8899166at2"/>
<accession>A0A4R5W6N6</accession>
<evidence type="ECO:0000313" key="1">
    <source>
        <dbReference type="EMBL" id="TDK68493.1"/>
    </source>
</evidence>
<dbReference type="AlphaFoldDB" id="A0A4R5W6N6"/>
<sequence>MATKKITSTDDFDPKKFRPHGRVNFIKDDDIMICEAKGPFDVELIEAVAHARTIAYEEMNDCEKWGTIVVIKESAVASEVCIDLLIAYLSNLGKANLRSHVTSMVIADDVEGAEVMSARFISAYADAAQTLTVFNRLNDAKVFVKLHL</sequence>
<keyword evidence="2" id="KW-1185">Reference proteome</keyword>
<name>A0A4R5W6N6_9BURK</name>
<comment type="caution">
    <text evidence="1">The sequence shown here is derived from an EMBL/GenBank/DDBJ whole genome shotgun (WGS) entry which is preliminary data.</text>
</comment>
<organism evidence="1 2">
    <name type="scientific">Sapientia aquatica</name>
    <dbReference type="NCBI Taxonomy" id="1549640"/>
    <lineage>
        <taxon>Bacteria</taxon>
        <taxon>Pseudomonadati</taxon>
        <taxon>Pseudomonadota</taxon>
        <taxon>Betaproteobacteria</taxon>
        <taxon>Burkholderiales</taxon>
        <taxon>Oxalobacteraceae</taxon>
        <taxon>Sapientia</taxon>
    </lineage>
</organism>
<protein>
    <submittedName>
        <fullName evidence="1">Uncharacterized protein</fullName>
    </submittedName>
</protein>
<reference evidence="1 2" key="1">
    <citation type="submission" date="2019-03" db="EMBL/GenBank/DDBJ databases">
        <title>Sapientia aquatica gen. nov., sp. nov., isolated from a crater lake.</title>
        <authorList>
            <person name="Felfoldi T."/>
            <person name="Szabo A."/>
            <person name="Toth E."/>
            <person name="Schumann P."/>
            <person name="Keki Z."/>
            <person name="Marialigeti K."/>
            <person name="Mathe I."/>
        </authorList>
    </citation>
    <scope>NUCLEOTIDE SEQUENCE [LARGE SCALE GENOMIC DNA]</scope>
    <source>
        <strain evidence="1 2">SA-152</strain>
    </source>
</reference>
<dbReference type="RefSeq" id="WP_133325199.1">
    <property type="nucleotide sequence ID" value="NZ_SMYL01000001.1"/>
</dbReference>
<proteinExistence type="predicted"/>
<gene>
    <name evidence="1" type="ORF">E2I14_02840</name>
</gene>